<keyword evidence="4" id="KW-1015">Disulfide bond</keyword>
<keyword evidence="6" id="KW-1133">Transmembrane helix</keyword>
<comment type="similarity">
    <text evidence="1">Belongs to the thioredoxin family. DsbA subfamily.</text>
</comment>
<dbReference type="SUPFAM" id="SSF52833">
    <property type="entry name" value="Thioredoxin-like"/>
    <property type="match status" value="1"/>
</dbReference>
<keyword evidence="2" id="KW-0732">Signal</keyword>
<feature type="domain" description="Thioredoxin-like fold" evidence="7">
    <location>
        <begin position="151"/>
        <end position="306"/>
    </location>
</feature>
<dbReference type="GO" id="GO:0016491">
    <property type="term" value="F:oxidoreductase activity"/>
    <property type="evidence" value="ECO:0007669"/>
    <property type="project" value="UniProtKB-KW"/>
</dbReference>
<dbReference type="InterPro" id="IPR012336">
    <property type="entry name" value="Thioredoxin-like_fold"/>
</dbReference>
<keyword evidence="6" id="KW-0812">Transmembrane</keyword>
<evidence type="ECO:0000256" key="5">
    <source>
        <dbReference type="ARBA" id="ARBA00023284"/>
    </source>
</evidence>
<dbReference type="AlphaFoldDB" id="A0A6U3F8T7"/>
<reference evidence="9" key="1">
    <citation type="submission" date="2021-01" db="EMBL/GenBank/DDBJ databases">
        <authorList>
            <person name="Corre E."/>
            <person name="Pelletier E."/>
            <person name="Niang G."/>
            <person name="Scheremetjew M."/>
            <person name="Finn R."/>
            <person name="Kale V."/>
            <person name="Holt S."/>
            <person name="Cochrane G."/>
            <person name="Meng A."/>
            <person name="Brown T."/>
            <person name="Cohen L."/>
        </authorList>
    </citation>
    <scope>NUCLEOTIDE SEQUENCE</scope>
    <source>
        <strain evidence="9">SL-175</strain>
    </source>
</reference>
<dbReference type="PANTHER" id="PTHR13887">
    <property type="entry name" value="GLUTATHIONE S-TRANSFERASE KAPPA"/>
    <property type="match status" value="1"/>
</dbReference>
<dbReference type="EMBL" id="HBFC01007743">
    <property type="protein sequence ID" value="CAD8701716.1"/>
    <property type="molecule type" value="Transcribed_RNA"/>
</dbReference>
<dbReference type="EMBL" id="HBFC01007742">
    <property type="protein sequence ID" value="CAD8701715.1"/>
    <property type="molecule type" value="Transcribed_RNA"/>
</dbReference>
<dbReference type="Gene3D" id="3.40.30.10">
    <property type="entry name" value="Glutaredoxin"/>
    <property type="match status" value="1"/>
</dbReference>
<keyword evidence="5" id="KW-0676">Redox-active center</keyword>
<proteinExistence type="inferred from homology"/>
<keyword evidence="3" id="KW-0560">Oxidoreductase</keyword>
<protein>
    <recommendedName>
        <fullName evidence="7">Thioredoxin-like fold domain-containing protein</fullName>
    </recommendedName>
</protein>
<dbReference type="PANTHER" id="PTHR13887:SF14">
    <property type="entry name" value="DISULFIDE BOND FORMATION PROTEIN D"/>
    <property type="match status" value="1"/>
</dbReference>
<evidence type="ECO:0000256" key="3">
    <source>
        <dbReference type="ARBA" id="ARBA00023002"/>
    </source>
</evidence>
<feature type="transmembrane region" description="Helical" evidence="6">
    <location>
        <begin position="85"/>
        <end position="107"/>
    </location>
</feature>
<evidence type="ECO:0000256" key="6">
    <source>
        <dbReference type="SAM" id="Phobius"/>
    </source>
</evidence>
<evidence type="ECO:0000256" key="4">
    <source>
        <dbReference type="ARBA" id="ARBA00023157"/>
    </source>
</evidence>
<keyword evidence="6" id="KW-0472">Membrane</keyword>
<dbReference type="Pfam" id="PF13462">
    <property type="entry name" value="Thioredoxin_4"/>
    <property type="match status" value="1"/>
</dbReference>
<evidence type="ECO:0000259" key="7">
    <source>
        <dbReference type="Pfam" id="PF13462"/>
    </source>
</evidence>
<dbReference type="InterPro" id="IPR036249">
    <property type="entry name" value="Thioredoxin-like_sf"/>
</dbReference>
<evidence type="ECO:0000256" key="2">
    <source>
        <dbReference type="ARBA" id="ARBA00022729"/>
    </source>
</evidence>
<evidence type="ECO:0000256" key="1">
    <source>
        <dbReference type="ARBA" id="ARBA00005791"/>
    </source>
</evidence>
<gene>
    <name evidence="8" type="ORF">MANT1106_LOCUS4397</name>
    <name evidence="9" type="ORF">MANT1106_LOCUS4398</name>
</gene>
<organism evidence="9">
    <name type="scientific">Mantoniella antarctica</name>
    <dbReference type="NCBI Taxonomy" id="81844"/>
    <lineage>
        <taxon>Eukaryota</taxon>
        <taxon>Viridiplantae</taxon>
        <taxon>Chlorophyta</taxon>
        <taxon>Mamiellophyceae</taxon>
        <taxon>Mamiellales</taxon>
        <taxon>Mamiellaceae</taxon>
        <taxon>Mantoniella</taxon>
    </lineage>
</organism>
<name>A0A6U3F8T7_9CHLO</name>
<evidence type="ECO:0000313" key="8">
    <source>
        <dbReference type="EMBL" id="CAD8701715.1"/>
    </source>
</evidence>
<sequence length="375" mass="41430">MASHMSTPTTTPPPRSSVFTVPLRRPQRPAATAAAMDGGPRVDDNAGVPASIASPAFRRATTVRARQFTAQALHRKRVNAEIPGVLPYVLLGAALVSSLAMPLYVFFYGGLPEPSMSLTPSVAGLHHPTRAVHDRPKEGEHFEAGVLHAEGRALGEHWAPYYVVEFTDFFCLHCQEAHHAVTGPLLKDWVAYGKVRLESHPVAFLEDDSLRAAHAAMCAQEQHKYWEVREMLLQVPLHWSQEHKNGSVFNAPTLRRLAILAGLDLASFARCFQSGRHAVEIRRVSKLAREMRVFAAPSFMVGRTDMSHRFDTRYLGEHGGGVFEGAMTLTREKLEELLGPPGPWEGHPAFRMPMKAMRPGVFVPQEDDGTTLEGK</sequence>
<evidence type="ECO:0000313" key="9">
    <source>
        <dbReference type="EMBL" id="CAD8701716.1"/>
    </source>
</evidence>
<accession>A0A6U3F8T7</accession>